<dbReference type="AlphaFoldDB" id="A0A2S6IUC1"/>
<dbReference type="InterPro" id="IPR013656">
    <property type="entry name" value="PAS_4"/>
</dbReference>
<dbReference type="SMART" id="SM00267">
    <property type="entry name" value="GGDEF"/>
    <property type="match status" value="1"/>
</dbReference>
<comment type="caution">
    <text evidence="7">The sequence shown here is derived from an EMBL/GenBank/DDBJ whole genome shotgun (WGS) entry which is preliminary data.</text>
</comment>
<feature type="transmembrane region" description="Helical" evidence="2">
    <location>
        <begin position="78"/>
        <end position="96"/>
    </location>
</feature>
<feature type="domain" description="PAC" evidence="4">
    <location>
        <begin position="584"/>
        <end position="635"/>
    </location>
</feature>
<accession>A0A2S6IUC1</accession>
<dbReference type="InterPro" id="IPR000014">
    <property type="entry name" value="PAS"/>
</dbReference>
<protein>
    <submittedName>
        <fullName evidence="7">PAS domain S-box-containing protein/diguanylate cyclase (GGDEF)-like protein</fullName>
    </submittedName>
</protein>
<dbReference type="PROSITE" id="PS50113">
    <property type="entry name" value="PAC"/>
    <property type="match status" value="2"/>
</dbReference>
<feature type="transmembrane region" description="Helical" evidence="2">
    <location>
        <begin position="36"/>
        <end position="57"/>
    </location>
</feature>
<evidence type="ECO:0000259" key="6">
    <source>
        <dbReference type="PROSITE" id="PS50887"/>
    </source>
</evidence>
<feature type="transmembrane region" description="Helical" evidence="2">
    <location>
        <begin position="12"/>
        <end position="30"/>
    </location>
</feature>
<dbReference type="InterPro" id="IPR001610">
    <property type="entry name" value="PAC"/>
</dbReference>
<dbReference type="SUPFAM" id="SSF55785">
    <property type="entry name" value="PYP-like sensor domain (PAS domain)"/>
    <property type="match status" value="2"/>
</dbReference>
<feature type="compositionally biased region" description="Basic and acidic residues" evidence="1">
    <location>
        <begin position="998"/>
        <end position="1021"/>
    </location>
</feature>
<dbReference type="InterPro" id="IPR035965">
    <property type="entry name" value="PAS-like_dom_sf"/>
</dbReference>
<dbReference type="SMART" id="SM00052">
    <property type="entry name" value="EAL"/>
    <property type="match status" value="1"/>
</dbReference>
<evidence type="ECO:0000259" key="4">
    <source>
        <dbReference type="PROSITE" id="PS50113"/>
    </source>
</evidence>
<organism evidence="7 8">
    <name type="scientific">Kineococcus xinjiangensis</name>
    <dbReference type="NCBI Taxonomy" id="512762"/>
    <lineage>
        <taxon>Bacteria</taxon>
        <taxon>Bacillati</taxon>
        <taxon>Actinomycetota</taxon>
        <taxon>Actinomycetes</taxon>
        <taxon>Kineosporiales</taxon>
        <taxon>Kineosporiaceae</taxon>
        <taxon>Kineococcus</taxon>
    </lineage>
</organism>
<dbReference type="CDD" id="cd00130">
    <property type="entry name" value="PAS"/>
    <property type="match status" value="2"/>
</dbReference>
<keyword evidence="2" id="KW-1133">Transmembrane helix</keyword>
<feature type="transmembrane region" description="Helical" evidence="2">
    <location>
        <begin position="233"/>
        <end position="254"/>
    </location>
</feature>
<dbReference type="PROSITE" id="PS50112">
    <property type="entry name" value="PAS"/>
    <property type="match status" value="2"/>
</dbReference>
<dbReference type="SMART" id="SM00091">
    <property type="entry name" value="PAS"/>
    <property type="match status" value="2"/>
</dbReference>
<feature type="transmembrane region" description="Helical" evidence="2">
    <location>
        <begin position="171"/>
        <end position="194"/>
    </location>
</feature>
<feature type="domain" description="PAS" evidence="3">
    <location>
        <begin position="505"/>
        <end position="557"/>
    </location>
</feature>
<dbReference type="InterPro" id="IPR043128">
    <property type="entry name" value="Rev_trsase/Diguanyl_cyclase"/>
</dbReference>
<dbReference type="PROSITE" id="PS50887">
    <property type="entry name" value="GGDEF"/>
    <property type="match status" value="1"/>
</dbReference>
<dbReference type="OrthoDB" id="3304401at2"/>
<dbReference type="PROSITE" id="PS50883">
    <property type="entry name" value="EAL"/>
    <property type="match status" value="1"/>
</dbReference>
<evidence type="ECO:0000313" key="7">
    <source>
        <dbReference type="EMBL" id="PPK97861.1"/>
    </source>
</evidence>
<proteinExistence type="predicted"/>
<evidence type="ECO:0000259" key="5">
    <source>
        <dbReference type="PROSITE" id="PS50883"/>
    </source>
</evidence>
<dbReference type="Pfam" id="PF00989">
    <property type="entry name" value="PAS"/>
    <property type="match status" value="1"/>
</dbReference>
<gene>
    <name evidence="7" type="ORF">CLV92_10211</name>
</gene>
<keyword evidence="2" id="KW-0472">Membrane</keyword>
<dbReference type="Gene3D" id="3.30.70.270">
    <property type="match status" value="1"/>
</dbReference>
<feature type="domain" description="PAC" evidence="4">
    <location>
        <begin position="452"/>
        <end position="504"/>
    </location>
</feature>
<dbReference type="InterPro" id="IPR000160">
    <property type="entry name" value="GGDEF_dom"/>
</dbReference>
<dbReference type="InterPro" id="IPR000700">
    <property type="entry name" value="PAS-assoc_C"/>
</dbReference>
<dbReference type="InterPro" id="IPR029787">
    <property type="entry name" value="Nucleotide_cyclase"/>
</dbReference>
<dbReference type="NCBIfam" id="TIGR00229">
    <property type="entry name" value="sensory_box"/>
    <property type="match status" value="2"/>
</dbReference>
<feature type="region of interest" description="Disordered" evidence="1">
    <location>
        <begin position="996"/>
        <end position="1021"/>
    </location>
</feature>
<dbReference type="PANTHER" id="PTHR44757:SF2">
    <property type="entry name" value="BIOFILM ARCHITECTURE MAINTENANCE PROTEIN MBAA"/>
    <property type="match status" value="1"/>
</dbReference>
<dbReference type="Pfam" id="PF00990">
    <property type="entry name" value="GGDEF"/>
    <property type="match status" value="1"/>
</dbReference>
<dbReference type="CDD" id="cd01949">
    <property type="entry name" value="GGDEF"/>
    <property type="match status" value="1"/>
</dbReference>
<dbReference type="SMART" id="SM00086">
    <property type="entry name" value="PAC"/>
    <property type="match status" value="2"/>
</dbReference>
<dbReference type="CDD" id="cd01948">
    <property type="entry name" value="EAL"/>
    <property type="match status" value="1"/>
</dbReference>
<dbReference type="NCBIfam" id="TIGR00254">
    <property type="entry name" value="GGDEF"/>
    <property type="match status" value="1"/>
</dbReference>
<feature type="domain" description="EAL" evidence="5">
    <location>
        <begin position="810"/>
        <end position="1085"/>
    </location>
</feature>
<dbReference type="Pfam" id="PF00563">
    <property type="entry name" value="EAL"/>
    <property type="match status" value="2"/>
</dbReference>
<sequence>MRQVGSARVRVGVPAVLLAWAVFAGVLLLVPNRSGASSVAGSTGLFLAAVVFTVVAWQRAAWHHAAEAGRWPGRGWRLLAAGGAAFAAGQCAWAYQQVRGWPVPFPSWAEALFLLEFPLIAAGVLCLADQSMRAVSRVRIIVDGLLLVTALLILFWDVALRPAYLEQAGAGRVALLVGLAFPLAHVVVLSLIGAVAVHSSARSRDFAFLAAGLLTSALAYAVFGWLAARQSYFTGHLVDSLWVLSFGLMCLAAWSPQSVAVRAQGGTALHEEAGAQEVAARRLGWGVRAGAAPAVVPVLLAAGAVALLAVQLLWWGDLDLAHTGLGVCLGIMLLGRQWLSLREHALLSRSLEQRVAERTAELTARTADLAARSKELTASRQRYQSVLDSVHEVIFQADLHGAITFVSRAWQELTGAPVDQALGRPLAALVDPKDASAVNEAVGRALMSSTPVQVQLRLLHRDEAPCWAEVGVQVLNDEHGAPVGLAGTLRDISDRHRAEEALRHSERRWRLLLESTSEGIFGLDLDGRCTFVNTAAAAMVGLDPVELVGRNVHELVHHSHADGSPYPLSECPVLPAVRAGRGCHLSEELLHRADGSSFLAEVNARPVYGDGQVEAAVKTVVDITSRHAAQQEVRHRALHDPLTDLPNRALLSDRLEQAIAGTSRSGEPTALMVLDLDGFKDVNDRFGHQAGDELLREIATRLSASGLLRASDTVARLGGDEFALVLPGLRDTTDAAAVARKVLDTIGEPILTGTGTLQVGCSLGIAIAPDDARDAFTLLQRADVAMYLAKSGGGGIARYHAEHDRARLHRLELADDLRAAVDAAQLYLNYQPVIDLRTGDVDHVEALCRWQHPRRGNVSAQTFIDIAEQAGLIGDLTRHVLVLAHQQSQAWRSAGLHVPIAVNISATTLHDAELLQAAYDWHHSDPPAGPLEIEVTESAVMTHPALAIEQLQRLTNLGVRVSIDDFGTGYSSLAHLRDMPVHAVKIDRSFLVGTHQDPSVEHPAERSVEHGGQHPGDRRRQRDHALVESIIQLGHTLDLTVIAEGVENAQTAQRLRELGCDEAQGFHFGRPQLAQQLTAALRPLRAEPTPPA</sequence>
<dbReference type="EMBL" id="PTJD01000002">
    <property type="protein sequence ID" value="PPK97861.1"/>
    <property type="molecule type" value="Genomic_DNA"/>
</dbReference>
<dbReference type="InterPro" id="IPR001633">
    <property type="entry name" value="EAL_dom"/>
</dbReference>
<dbReference type="InterPro" id="IPR052155">
    <property type="entry name" value="Biofilm_reg_signaling"/>
</dbReference>
<dbReference type="Gene3D" id="3.30.450.20">
    <property type="entry name" value="PAS domain"/>
    <property type="match status" value="2"/>
</dbReference>
<reference evidence="7 8" key="1">
    <citation type="submission" date="2018-02" db="EMBL/GenBank/DDBJ databases">
        <title>Genomic Encyclopedia of Archaeal and Bacterial Type Strains, Phase II (KMG-II): from individual species to whole genera.</title>
        <authorList>
            <person name="Goeker M."/>
        </authorList>
    </citation>
    <scope>NUCLEOTIDE SEQUENCE [LARGE SCALE GENOMIC DNA]</scope>
    <source>
        <strain evidence="7 8">DSM 22857</strain>
    </source>
</reference>
<evidence type="ECO:0000259" key="3">
    <source>
        <dbReference type="PROSITE" id="PS50112"/>
    </source>
</evidence>
<feature type="transmembrane region" description="Helical" evidence="2">
    <location>
        <begin position="206"/>
        <end position="227"/>
    </location>
</feature>
<dbReference type="SUPFAM" id="SSF55073">
    <property type="entry name" value="Nucleotide cyclase"/>
    <property type="match status" value="1"/>
</dbReference>
<dbReference type="Pfam" id="PF08448">
    <property type="entry name" value="PAS_4"/>
    <property type="match status" value="1"/>
</dbReference>
<dbReference type="Gene3D" id="3.20.20.450">
    <property type="entry name" value="EAL domain"/>
    <property type="match status" value="1"/>
</dbReference>
<dbReference type="SUPFAM" id="SSF141868">
    <property type="entry name" value="EAL domain-like"/>
    <property type="match status" value="1"/>
</dbReference>
<feature type="domain" description="GGDEF" evidence="6">
    <location>
        <begin position="667"/>
        <end position="801"/>
    </location>
</feature>
<keyword evidence="2" id="KW-0812">Transmembrane</keyword>
<dbReference type="Proteomes" id="UP000239485">
    <property type="component" value="Unassembled WGS sequence"/>
</dbReference>
<feature type="domain" description="PAS" evidence="3">
    <location>
        <begin position="379"/>
        <end position="449"/>
    </location>
</feature>
<evidence type="ECO:0000256" key="1">
    <source>
        <dbReference type="SAM" id="MobiDB-lite"/>
    </source>
</evidence>
<evidence type="ECO:0000313" key="8">
    <source>
        <dbReference type="Proteomes" id="UP000239485"/>
    </source>
</evidence>
<feature type="transmembrane region" description="Helical" evidence="2">
    <location>
        <begin position="140"/>
        <end position="159"/>
    </location>
</feature>
<dbReference type="InterPro" id="IPR035919">
    <property type="entry name" value="EAL_sf"/>
</dbReference>
<dbReference type="InterPro" id="IPR013767">
    <property type="entry name" value="PAS_fold"/>
</dbReference>
<name>A0A2S6IUC1_9ACTN</name>
<evidence type="ECO:0000256" key="2">
    <source>
        <dbReference type="SAM" id="Phobius"/>
    </source>
</evidence>
<feature type="transmembrane region" description="Helical" evidence="2">
    <location>
        <begin position="108"/>
        <end position="128"/>
    </location>
</feature>
<dbReference type="RefSeq" id="WP_146099394.1">
    <property type="nucleotide sequence ID" value="NZ_PTJD01000002.1"/>
</dbReference>
<dbReference type="GO" id="GO:0006355">
    <property type="term" value="P:regulation of DNA-templated transcription"/>
    <property type="evidence" value="ECO:0007669"/>
    <property type="project" value="InterPro"/>
</dbReference>
<feature type="transmembrane region" description="Helical" evidence="2">
    <location>
        <begin position="291"/>
        <end position="314"/>
    </location>
</feature>
<keyword evidence="8" id="KW-1185">Reference proteome</keyword>
<dbReference type="PANTHER" id="PTHR44757">
    <property type="entry name" value="DIGUANYLATE CYCLASE DGCP"/>
    <property type="match status" value="1"/>
</dbReference>